<accession>A0A8E2JNM2</accession>
<feature type="compositionally biased region" description="Polar residues" evidence="15">
    <location>
        <begin position="186"/>
        <end position="198"/>
    </location>
</feature>
<protein>
    <recommendedName>
        <fullName evidence="3">Elongation factor 1-alpha</fullName>
    </recommendedName>
    <alternativeName>
        <fullName evidence="14">ERF-3</fullName>
    </alternativeName>
    <alternativeName>
        <fullName evidence="13">ERF2</fullName>
    </alternativeName>
    <alternativeName>
        <fullName evidence="4">Eukaryotic peptide chain release factor GTP-binding subunit</fullName>
    </alternativeName>
    <alternativeName>
        <fullName evidence="11">Polypeptide release factor 3</fullName>
    </alternativeName>
    <alternativeName>
        <fullName evidence="12">Translation release factor 3</fullName>
    </alternativeName>
</protein>
<feature type="compositionally biased region" description="Low complexity" evidence="15">
    <location>
        <begin position="72"/>
        <end position="122"/>
    </location>
</feature>
<evidence type="ECO:0000256" key="10">
    <source>
        <dbReference type="ARBA" id="ARBA00023134"/>
    </source>
</evidence>
<dbReference type="OrthoDB" id="342024at2759"/>
<dbReference type="InterPro" id="IPR027417">
    <property type="entry name" value="P-loop_NTPase"/>
</dbReference>
<evidence type="ECO:0000256" key="7">
    <source>
        <dbReference type="ARBA" id="ARBA00022737"/>
    </source>
</evidence>
<dbReference type="FunFam" id="2.40.30.10:FF:000017">
    <property type="entry name" value="Eukaryotic peptide chain release factor GTP-binding subunit"/>
    <property type="match status" value="1"/>
</dbReference>
<evidence type="ECO:0000256" key="12">
    <source>
        <dbReference type="ARBA" id="ARBA00030210"/>
    </source>
</evidence>
<feature type="compositionally biased region" description="Acidic residues" evidence="15">
    <location>
        <begin position="1"/>
        <end position="12"/>
    </location>
</feature>
<dbReference type="PROSITE" id="PS51722">
    <property type="entry name" value="G_TR_2"/>
    <property type="match status" value="1"/>
</dbReference>
<evidence type="ECO:0000256" key="5">
    <source>
        <dbReference type="ARBA" id="ARBA00022490"/>
    </source>
</evidence>
<evidence type="ECO:0000256" key="1">
    <source>
        <dbReference type="ARBA" id="ARBA00004496"/>
    </source>
</evidence>
<dbReference type="InterPro" id="IPR000795">
    <property type="entry name" value="T_Tr_GTP-bd_dom"/>
</dbReference>
<dbReference type="GO" id="GO:0005525">
    <property type="term" value="F:GTP binding"/>
    <property type="evidence" value="ECO:0007669"/>
    <property type="project" value="UniProtKB-KW"/>
</dbReference>
<dbReference type="GO" id="GO:0000288">
    <property type="term" value="P:nuclear-transcribed mRNA catabolic process, deadenylation-dependent decay"/>
    <property type="evidence" value="ECO:0007669"/>
    <property type="project" value="InterPro"/>
</dbReference>
<dbReference type="Pfam" id="PF03144">
    <property type="entry name" value="GTP_EFTU_D2"/>
    <property type="match status" value="1"/>
</dbReference>
<dbReference type="SUPFAM" id="SSF52540">
    <property type="entry name" value="P-loop containing nucleoside triphosphate hydrolases"/>
    <property type="match status" value="1"/>
</dbReference>
<dbReference type="FunFam" id="3.40.50.300:FF:000503">
    <property type="entry name" value="Peptide chain release factor subunit 3"/>
    <property type="match status" value="1"/>
</dbReference>
<gene>
    <name evidence="17" type="ORF">AOQ84DRAFT_442554</name>
</gene>
<keyword evidence="18" id="KW-1185">Reference proteome</keyword>
<organism evidence="17 18">
    <name type="scientific">Glonium stellatum</name>
    <dbReference type="NCBI Taxonomy" id="574774"/>
    <lineage>
        <taxon>Eukaryota</taxon>
        <taxon>Fungi</taxon>
        <taxon>Dikarya</taxon>
        <taxon>Ascomycota</taxon>
        <taxon>Pezizomycotina</taxon>
        <taxon>Dothideomycetes</taxon>
        <taxon>Pleosporomycetidae</taxon>
        <taxon>Gloniales</taxon>
        <taxon>Gloniaceae</taxon>
        <taxon>Glonium</taxon>
    </lineage>
</organism>
<dbReference type="PRINTS" id="PR01343">
    <property type="entry name" value="YEASTERF"/>
</dbReference>
<comment type="similarity">
    <text evidence="2">Belongs to the TRAFAC class translation factor GTPase superfamily. Classic translation factor GTPase family. EF-Tu/EF-1A subfamily.</text>
</comment>
<dbReference type="CDD" id="cd03704">
    <property type="entry name" value="eRF3_C_III"/>
    <property type="match status" value="1"/>
</dbReference>
<dbReference type="SUPFAM" id="SSF81995">
    <property type="entry name" value="beta-sandwich domain of Sec23/24"/>
    <property type="match status" value="1"/>
</dbReference>
<feature type="compositionally biased region" description="Basic and acidic residues" evidence="15">
    <location>
        <begin position="266"/>
        <end position="283"/>
    </location>
</feature>
<dbReference type="SUPFAM" id="SSF50465">
    <property type="entry name" value="EF-Tu/eEF-1alpha/eIF2-gamma C-terminal domain"/>
    <property type="match status" value="1"/>
</dbReference>
<reference evidence="17 18" key="1">
    <citation type="journal article" date="2016" name="Nat. Commun.">
        <title>Ectomycorrhizal ecology is imprinted in the genome of the dominant symbiotic fungus Cenococcum geophilum.</title>
        <authorList>
            <consortium name="DOE Joint Genome Institute"/>
            <person name="Peter M."/>
            <person name="Kohler A."/>
            <person name="Ohm R.A."/>
            <person name="Kuo A."/>
            <person name="Krutzmann J."/>
            <person name="Morin E."/>
            <person name="Arend M."/>
            <person name="Barry K.W."/>
            <person name="Binder M."/>
            <person name="Choi C."/>
            <person name="Clum A."/>
            <person name="Copeland A."/>
            <person name="Grisel N."/>
            <person name="Haridas S."/>
            <person name="Kipfer T."/>
            <person name="LaButti K."/>
            <person name="Lindquist E."/>
            <person name="Lipzen A."/>
            <person name="Maire R."/>
            <person name="Meier B."/>
            <person name="Mihaltcheva S."/>
            <person name="Molinier V."/>
            <person name="Murat C."/>
            <person name="Poggeler S."/>
            <person name="Quandt C.A."/>
            <person name="Sperisen C."/>
            <person name="Tritt A."/>
            <person name="Tisserant E."/>
            <person name="Crous P.W."/>
            <person name="Henrissat B."/>
            <person name="Nehls U."/>
            <person name="Egli S."/>
            <person name="Spatafora J.W."/>
            <person name="Grigoriev I.V."/>
            <person name="Martin F.M."/>
        </authorList>
    </citation>
    <scope>NUCLEOTIDE SEQUENCE [LARGE SCALE GENOMIC DNA]</scope>
    <source>
        <strain evidence="17 18">CBS 207.34</strain>
    </source>
</reference>
<dbReference type="FunFam" id="2.40.30.10:FF:000061">
    <property type="entry name" value="Translation release factor eRF3, putative"/>
    <property type="match status" value="1"/>
</dbReference>
<keyword evidence="9" id="KW-0648">Protein biosynthesis</keyword>
<feature type="domain" description="Tr-type G" evidence="16">
    <location>
        <begin position="297"/>
        <end position="522"/>
    </location>
</feature>
<dbReference type="GO" id="GO:0003747">
    <property type="term" value="F:translation release factor activity"/>
    <property type="evidence" value="ECO:0007669"/>
    <property type="project" value="InterPro"/>
</dbReference>
<evidence type="ECO:0000313" key="17">
    <source>
        <dbReference type="EMBL" id="OCL03692.1"/>
    </source>
</evidence>
<dbReference type="GO" id="GO:0003924">
    <property type="term" value="F:GTPase activity"/>
    <property type="evidence" value="ECO:0007669"/>
    <property type="project" value="InterPro"/>
</dbReference>
<keyword evidence="5" id="KW-0963">Cytoplasm</keyword>
<dbReference type="PRINTS" id="PR00315">
    <property type="entry name" value="ELONGATNFCT"/>
</dbReference>
<evidence type="ECO:0000256" key="11">
    <source>
        <dbReference type="ARBA" id="ARBA00029585"/>
    </source>
</evidence>
<feature type="compositionally biased region" description="Low complexity" evidence="15">
    <location>
        <begin position="206"/>
        <end position="217"/>
    </location>
</feature>
<dbReference type="Pfam" id="PF00009">
    <property type="entry name" value="GTP_EFTU"/>
    <property type="match status" value="1"/>
</dbReference>
<evidence type="ECO:0000256" key="3">
    <source>
        <dbReference type="ARBA" id="ARBA00013870"/>
    </source>
</evidence>
<dbReference type="GO" id="GO:0018444">
    <property type="term" value="C:translation release factor complex"/>
    <property type="evidence" value="ECO:0007669"/>
    <property type="project" value="UniProtKB-ARBA"/>
</dbReference>
<dbReference type="Proteomes" id="UP000250140">
    <property type="component" value="Unassembled WGS sequence"/>
</dbReference>
<dbReference type="InterPro" id="IPR009001">
    <property type="entry name" value="Transl_elong_EF1A/Init_IF2_C"/>
</dbReference>
<dbReference type="Pfam" id="PF22594">
    <property type="entry name" value="GTP-eEF1A_C"/>
    <property type="match status" value="1"/>
</dbReference>
<dbReference type="CDD" id="cd01883">
    <property type="entry name" value="EF1_alpha"/>
    <property type="match status" value="1"/>
</dbReference>
<dbReference type="AlphaFoldDB" id="A0A8E2JNM2"/>
<evidence type="ECO:0000256" key="8">
    <source>
        <dbReference type="ARBA" id="ARBA00022741"/>
    </source>
</evidence>
<feature type="compositionally biased region" description="Low complexity" evidence="15">
    <location>
        <begin position="16"/>
        <end position="31"/>
    </location>
</feature>
<dbReference type="InterPro" id="IPR003285">
    <property type="entry name" value="Sup35"/>
</dbReference>
<sequence>MSDLNSWEDEEEKLSQQTQQNLNLNNPQANTFRPGAASFQPGAQSFQPSGQYQQYGGYNQYGQYYNQQQAYGGYPQYGQQGYGQYPQYAQGGQQGYGQQYGAYNQQPGAFQQQNQQQSQQRQVPVIAKRPTAGDNNQSQTPSAPAPAPASAPAPAADASNKSAPPKAKVLSIGGDAASKAKVLSISGNTTPKSETTGKTKVLSIGATSTPSAPASTAKENVDKEAPEAGAKVAAAKAIEKTGEPTSAASSTGRTSPSSGRSSPSRAETKAAAREADAVAKEQAADVDEETLAEMYGKEHVNVIFLGHVDAGKSTLGGSILYATGMVDERTMDKYKREAKEAGRETWYLSWALDLTKEERSKGKTVEVGRGFFETEKRRYTILDAPGHKTFVPNMIGGASQADVGVLVISARKGEYETGFEKGGQTREHAMLAKTQGVNKLVVVVNKMDDPTVEWSEERYKECTSKLAMFLKGVGYNPKTDLTFMPISAQTTVGIKDRVPKSLAPWFDGPSLLEYLDSMQTLERKVNAPFMMPIAAKYRDMGTMIEGKIESGVIKKGGTYVMMPNRETIGIAALYGETEDEIQAATCGDQVRIRIRGVEEEDIMPGFVLCSPKRPVHCVSTFEAQIVLLELKSILSAGFNCVMHVHSATEEVTFSALLHKLEKGTGRKSKKPPGFATRGMSIIARLEVTGGAGSICVERFEDYAQLGRFTLRDQGQTIAIGKITKLLTDSSAPAT</sequence>
<evidence type="ECO:0000256" key="14">
    <source>
        <dbReference type="ARBA" id="ARBA00031881"/>
    </source>
</evidence>
<dbReference type="InterPro" id="IPR054696">
    <property type="entry name" value="GTP-eEF1A_C"/>
</dbReference>
<keyword evidence="7" id="KW-0677">Repeat</keyword>
<dbReference type="Gene3D" id="2.40.30.10">
    <property type="entry name" value="Translation factors"/>
    <property type="match status" value="2"/>
</dbReference>
<evidence type="ECO:0000256" key="9">
    <source>
        <dbReference type="ARBA" id="ARBA00022917"/>
    </source>
</evidence>
<keyword evidence="10" id="KW-0342">GTP-binding</keyword>
<evidence type="ECO:0000313" key="18">
    <source>
        <dbReference type="Proteomes" id="UP000250140"/>
    </source>
</evidence>
<evidence type="ECO:0000256" key="4">
    <source>
        <dbReference type="ARBA" id="ARBA00015765"/>
    </source>
</evidence>
<dbReference type="InterPro" id="IPR009000">
    <property type="entry name" value="Transl_B-barrel_sf"/>
</dbReference>
<feature type="region of interest" description="Disordered" evidence="15">
    <location>
        <begin position="1"/>
        <end position="51"/>
    </location>
</feature>
<name>A0A8E2JNM2_9PEZI</name>
<feature type="region of interest" description="Disordered" evidence="15">
    <location>
        <begin position="72"/>
        <end position="170"/>
    </location>
</feature>
<evidence type="ECO:0000256" key="15">
    <source>
        <dbReference type="SAM" id="MobiDB-lite"/>
    </source>
</evidence>
<feature type="compositionally biased region" description="Low complexity" evidence="15">
    <location>
        <begin position="227"/>
        <end position="236"/>
    </location>
</feature>
<evidence type="ECO:0000259" key="16">
    <source>
        <dbReference type="PROSITE" id="PS51722"/>
    </source>
</evidence>
<feature type="compositionally biased region" description="Low complexity" evidence="15">
    <location>
        <begin position="152"/>
        <end position="168"/>
    </location>
</feature>
<feature type="region of interest" description="Disordered" evidence="15">
    <location>
        <begin position="186"/>
        <end position="284"/>
    </location>
</feature>
<feature type="compositionally biased region" description="Low complexity" evidence="15">
    <location>
        <begin position="244"/>
        <end position="265"/>
    </location>
</feature>
<dbReference type="EMBL" id="KV750697">
    <property type="protein sequence ID" value="OCL03692.1"/>
    <property type="molecule type" value="Genomic_DNA"/>
</dbReference>
<dbReference type="SUPFAM" id="SSF50447">
    <property type="entry name" value="Translation proteins"/>
    <property type="match status" value="1"/>
</dbReference>
<keyword evidence="8" id="KW-0547">Nucleotide-binding</keyword>
<comment type="subcellular location">
    <subcellularLocation>
        <location evidence="1">Cytoplasm</location>
    </subcellularLocation>
</comment>
<dbReference type="InterPro" id="IPR050100">
    <property type="entry name" value="TRAFAC_GTPase_members"/>
</dbReference>
<proteinExistence type="inferred from homology"/>
<dbReference type="CDD" id="cd04089">
    <property type="entry name" value="eRF3_II"/>
    <property type="match status" value="1"/>
</dbReference>
<keyword evidence="6" id="KW-0597">Phosphoprotein</keyword>
<evidence type="ECO:0000256" key="2">
    <source>
        <dbReference type="ARBA" id="ARBA00007249"/>
    </source>
</evidence>
<evidence type="ECO:0000256" key="6">
    <source>
        <dbReference type="ARBA" id="ARBA00022553"/>
    </source>
</evidence>
<dbReference type="Gene3D" id="3.40.50.300">
    <property type="entry name" value="P-loop containing nucleotide triphosphate hydrolases"/>
    <property type="match status" value="1"/>
</dbReference>
<dbReference type="InterPro" id="IPR004161">
    <property type="entry name" value="EFTu-like_2"/>
</dbReference>
<evidence type="ECO:0000256" key="13">
    <source>
        <dbReference type="ARBA" id="ARBA00030845"/>
    </source>
</evidence>
<dbReference type="PANTHER" id="PTHR23115">
    <property type="entry name" value="TRANSLATION FACTOR"/>
    <property type="match status" value="1"/>
</dbReference>